<keyword evidence="2" id="KW-1133">Transmembrane helix</keyword>
<dbReference type="InterPro" id="IPR045635">
    <property type="entry name" value="DUF6412"/>
</dbReference>
<feature type="compositionally biased region" description="Low complexity" evidence="1">
    <location>
        <begin position="79"/>
        <end position="97"/>
    </location>
</feature>
<protein>
    <submittedName>
        <fullName evidence="3">Uncharacterized protein</fullName>
    </submittedName>
</protein>
<keyword evidence="2" id="KW-0812">Transmembrane</keyword>
<evidence type="ECO:0000313" key="3">
    <source>
        <dbReference type="EMBL" id="GIH31593.1"/>
    </source>
</evidence>
<feature type="region of interest" description="Disordered" evidence="1">
    <location>
        <begin position="60"/>
        <end position="97"/>
    </location>
</feature>
<keyword evidence="4" id="KW-1185">Reference proteome</keyword>
<dbReference type="EMBL" id="BOOB01000013">
    <property type="protein sequence ID" value="GIH31593.1"/>
    <property type="molecule type" value="Genomic_DNA"/>
</dbReference>
<evidence type="ECO:0000256" key="1">
    <source>
        <dbReference type="SAM" id="MobiDB-lite"/>
    </source>
</evidence>
<proteinExistence type="predicted"/>
<dbReference type="Pfam" id="PF19950">
    <property type="entry name" value="DUF6412"/>
    <property type="match status" value="1"/>
</dbReference>
<evidence type="ECO:0000313" key="4">
    <source>
        <dbReference type="Proteomes" id="UP000651728"/>
    </source>
</evidence>
<reference evidence="3 4" key="1">
    <citation type="submission" date="2021-01" db="EMBL/GenBank/DDBJ databases">
        <title>Whole genome shotgun sequence of Microbispora amethystogenes NBRC 101907.</title>
        <authorList>
            <person name="Komaki H."/>
            <person name="Tamura T."/>
        </authorList>
    </citation>
    <scope>NUCLEOTIDE SEQUENCE [LARGE SCALE GENOMIC DNA]</scope>
    <source>
        <strain evidence="3 4">NBRC 101907</strain>
    </source>
</reference>
<feature type="transmembrane region" description="Helical" evidence="2">
    <location>
        <begin position="31"/>
        <end position="50"/>
    </location>
</feature>
<evidence type="ECO:0000256" key="2">
    <source>
        <dbReference type="SAM" id="Phobius"/>
    </source>
</evidence>
<sequence length="97" mass="9723">MNALQAAATSLVWLLAELATGLVGGSGVPSVTAFAGVAGVAVLVFAWMLSRLTGAPAVVRGPGRRSYDGETAMVRLRDPGAPGRPRPRAPSGSPALA</sequence>
<keyword evidence="2" id="KW-0472">Membrane</keyword>
<name>A0ABQ4FA19_9ACTN</name>
<accession>A0ABQ4FA19</accession>
<dbReference type="Proteomes" id="UP000651728">
    <property type="component" value="Unassembled WGS sequence"/>
</dbReference>
<dbReference type="RefSeq" id="WP_204284880.1">
    <property type="nucleotide sequence ID" value="NZ_BAABEJ010000006.1"/>
</dbReference>
<gene>
    <name evidence="3" type="ORF">Mam01_17570</name>
</gene>
<organism evidence="3 4">
    <name type="scientific">Microbispora amethystogenes</name>
    <dbReference type="NCBI Taxonomy" id="1427754"/>
    <lineage>
        <taxon>Bacteria</taxon>
        <taxon>Bacillati</taxon>
        <taxon>Actinomycetota</taxon>
        <taxon>Actinomycetes</taxon>
        <taxon>Streptosporangiales</taxon>
        <taxon>Streptosporangiaceae</taxon>
        <taxon>Microbispora</taxon>
    </lineage>
</organism>
<comment type="caution">
    <text evidence="3">The sequence shown here is derived from an EMBL/GenBank/DDBJ whole genome shotgun (WGS) entry which is preliminary data.</text>
</comment>